<dbReference type="EMBL" id="CP036287">
    <property type="protein sequence ID" value="QDU65796.1"/>
    <property type="molecule type" value="Genomic_DNA"/>
</dbReference>
<protein>
    <submittedName>
        <fullName evidence="2">GlmZ(SRNA)-inactivating NTPase</fullName>
    </submittedName>
</protein>
<sequence>MATQRRLTLLTFGFKYGAPPANYYFDVSFLKNPAREQGWSLFDQPDDGMRQFVLGQPLAQGFLDTVIPLIAVLLEADADVRIGIGCSSGRHRSNIVAEEIERHFLDLGVDVRMVRREETYA</sequence>
<dbReference type="GO" id="GO:0005524">
    <property type="term" value="F:ATP binding"/>
    <property type="evidence" value="ECO:0007669"/>
    <property type="project" value="InterPro"/>
</dbReference>
<dbReference type="RefSeq" id="WP_145062750.1">
    <property type="nucleotide sequence ID" value="NZ_CP036287.1"/>
</dbReference>
<dbReference type="PANTHER" id="PTHR30448:SF0">
    <property type="entry name" value="RNASE ADAPTER PROTEIN RAPZ"/>
    <property type="match status" value="1"/>
</dbReference>
<evidence type="ECO:0000313" key="3">
    <source>
        <dbReference type="Proteomes" id="UP000316921"/>
    </source>
</evidence>
<feature type="domain" description="RapZ C-terminal" evidence="1">
    <location>
        <begin position="7"/>
        <end position="117"/>
    </location>
</feature>
<evidence type="ECO:0000259" key="1">
    <source>
        <dbReference type="Pfam" id="PF22740"/>
    </source>
</evidence>
<evidence type="ECO:0000313" key="2">
    <source>
        <dbReference type="EMBL" id="QDU65796.1"/>
    </source>
</evidence>
<proteinExistence type="predicted"/>
<accession>A0A518BFR0</accession>
<reference evidence="2 3" key="1">
    <citation type="submission" date="2019-02" db="EMBL/GenBank/DDBJ databases">
        <title>Deep-cultivation of Planctomycetes and their phenomic and genomic characterization uncovers novel biology.</title>
        <authorList>
            <person name="Wiegand S."/>
            <person name="Jogler M."/>
            <person name="Boedeker C."/>
            <person name="Pinto D."/>
            <person name="Vollmers J."/>
            <person name="Rivas-Marin E."/>
            <person name="Kohn T."/>
            <person name="Peeters S.H."/>
            <person name="Heuer A."/>
            <person name="Rast P."/>
            <person name="Oberbeckmann S."/>
            <person name="Bunk B."/>
            <person name="Jeske O."/>
            <person name="Meyerdierks A."/>
            <person name="Storesund J.E."/>
            <person name="Kallscheuer N."/>
            <person name="Luecker S."/>
            <person name="Lage O.M."/>
            <person name="Pohl T."/>
            <person name="Merkel B.J."/>
            <person name="Hornburger P."/>
            <person name="Mueller R.-W."/>
            <person name="Bruemmer F."/>
            <person name="Labrenz M."/>
            <person name="Spormann A.M."/>
            <person name="Op den Camp H."/>
            <person name="Overmann J."/>
            <person name="Amann R."/>
            <person name="Jetten M.S.M."/>
            <person name="Mascher T."/>
            <person name="Medema M.H."/>
            <person name="Devos D.P."/>
            <person name="Kaster A.-K."/>
            <person name="Ovreas L."/>
            <person name="Rohde M."/>
            <person name="Galperin M.Y."/>
            <person name="Jogler C."/>
        </authorList>
    </citation>
    <scope>NUCLEOTIDE SEQUENCE [LARGE SCALE GENOMIC DNA]</scope>
    <source>
        <strain evidence="2 3">Pla133</strain>
    </source>
</reference>
<dbReference type="InterPro" id="IPR053931">
    <property type="entry name" value="RapZ_C"/>
</dbReference>
<dbReference type="KEGG" id="pbap:Pla133_08620"/>
<organism evidence="2 3">
    <name type="scientific">Engelhardtia mirabilis</name>
    <dbReference type="NCBI Taxonomy" id="2528011"/>
    <lineage>
        <taxon>Bacteria</taxon>
        <taxon>Pseudomonadati</taxon>
        <taxon>Planctomycetota</taxon>
        <taxon>Planctomycetia</taxon>
        <taxon>Planctomycetia incertae sedis</taxon>
        <taxon>Engelhardtia</taxon>
    </lineage>
</organism>
<dbReference type="Proteomes" id="UP000316921">
    <property type="component" value="Chromosome"/>
</dbReference>
<dbReference type="PANTHER" id="PTHR30448">
    <property type="entry name" value="RNASE ADAPTER PROTEIN RAPZ"/>
    <property type="match status" value="1"/>
</dbReference>
<dbReference type="AlphaFoldDB" id="A0A518BFR0"/>
<dbReference type="Pfam" id="PF22740">
    <property type="entry name" value="PapZ_C"/>
    <property type="match status" value="1"/>
</dbReference>
<dbReference type="InterPro" id="IPR005337">
    <property type="entry name" value="RapZ-like"/>
</dbReference>
<keyword evidence="3" id="KW-1185">Reference proteome</keyword>
<name>A0A518BFR0_9BACT</name>
<gene>
    <name evidence="2" type="ORF">Pla133_08620</name>
</gene>